<proteinExistence type="predicted"/>
<protein>
    <submittedName>
        <fullName evidence="1">Uncharacterized protein</fullName>
    </submittedName>
</protein>
<organism evidence="1 2">
    <name type="scientific">Desulfobacula phenolica</name>
    <dbReference type="NCBI Taxonomy" id="90732"/>
    <lineage>
        <taxon>Bacteria</taxon>
        <taxon>Pseudomonadati</taxon>
        <taxon>Thermodesulfobacteriota</taxon>
        <taxon>Desulfobacteria</taxon>
        <taxon>Desulfobacterales</taxon>
        <taxon>Desulfobacteraceae</taxon>
        <taxon>Desulfobacula</taxon>
    </lineage>
</organism>
<keyword evidence="2" id="KW-1185">Reference proteome</keyword>
<sequence>MNQKIKGGFWTLVIIFTLTFSLLILQAWASELTPDKSNVLYYKNFENVFDKDGNYKEPGSQILEGDHFVGIINLQEIVVEGASTWFQGIDDQITGIFALEVKAIFNSDPYGVQSLPHLVLGVPTQNSFCKGADCFSTDGILGTGEIIAFFHDASGTPFEFNGAMKDDVEKATDGELWLTLGYSSDNGYFYSHTSFTGTIANFTGESWGGLNAIRNNTGYAFAGINDPNEFEMGGPTGVIPGLLTNVHLSNELEGNPASVLLPGGYSPWDIRSNDPAYILPIEKEIECRMTGGGVTEDGEILLPELDNKGIPIEGTVAEADDEMIEALNSTEEDLDRYQFGGQVGAPTASQPQPYGEWTHHQQKGPDGMFTFHAGTASAPEGTEISFVECSDPGFCDPARPAPAKQIYFEGIGTFKNIKSEFLEGMVVTDKNKIKCTLHWFRVHVEDIGEPGPGGKQPGSPDCTHDIGTPVDPAAGDCENCADVYQISIHETNDPNSPVIYDVGGFIDNGNLQIHPAIK</sequence>
<evidence type="ECO:0000313" key="1">
    <source>
        <dbReference type="EMBL" id="SDT97345.1"/>
    </source>
</evidence>
<evidence type="ECO:0000313" key="2">
    <source>
        <dbReference type="Proteomes" id="UP000199608"/>
    </source>
</evidence>
<dbReference type="Proteomes" id="UP000199608">
    <property type="component" value="Unassembled WGS sequence"/>
</dbReference>
<accession>A0A1H2EQH9</accession>
<gene>
    <name evidence="1" type="ORF">SAMN04487931_103289</name>
</gene>
<dbReference type="EMBL" id="FNLL01000003">
    <property type="protein sequence ID" value="SDT97345.1"/>
    <property type="molecule type" value="Genomic_DNA"/>
</dbReference>
<dbReference type="RefSeq" id="WP_092231769.1">
    <property type="nucleotide sequence ID" value="NZ_FNLL01000003.1"/>
</dbReference>
<reference evidence="2" key="1">
    <citation type="submission" date="2016-10" db="EMBL/GenBank/DDBJ databases">
        <authorList>
            <person name="Varghese N."/>
            <person name="Submissions S."/>
        </authorList>
    </citation>
    <scope>NUCLEOTIDE SEQUENCE [LARGE SCALE GENOMIC DNA]</scope>
    <source>
        <strain evidence="2">DSM 3384</strain>
    </source>
</reference>
<name>A0A1H2EQH9_9BACT</name>
<dbReference type="AlphaFoldDB" id="A0A1H2EQH9"/>